<dbReference type="InterPro" id="IPR017850">
    <property type="entry name" value="Alkaline_phosphatase_core_sf"/>
</dbReference>
<feature type="transmembrane region" description="Helical" evidence="2">
    <location>
        <begin position="420"/>
        <end position="442"/>
    </location>
</feature>
<accession>A0A088E4F1</accession>
<dbReference type="EMBL" id="CP008822">
    <property type="protein sequence ID" value="AIM27186.1"/>
    <property type="molecule type" value="Genomic_DNA"/>
</dbReference>
<keyword evidence="2" id="KW-0472">Membrane</keyword>
<dbReference type="CDD" id="cd16013">
    <property type="entry name" value="AcpA"/>
    <property type="match status" value="1"/>
</dbReference>
<dbReference type="PANTHER" id="PTHR31956:SF1">
    <property type="entry name" value="NON-SPECIFIC PHOSPHOLIPASE C1"/>
    <property type="match status" value="1"/>
</dbReference>
<proteinExistence type="predicted"/>
<evidence type="ECO:0000313" key="4">
    <source>
        <dbReference type="Proteomes" id="UP000029084"/>
    </source>
</evidence>
<keyword evidence="1" id="KW-0378">Hydrolase</keyword>
<dbReference type="PANTHER" id="PTHR31956">
    <property type="entry name" value="NON-SPECIFIC PHOSPHOLIPASE C4-RELATED"/>
    <property type="match status" value="1"/>
</dbReference>
<gene>
    <name evidence="3" type="ORF">HA72_1035</name>
</gene>
<keyword evidence="2" id="KW-1133">Transmembrane helix</keyword>
<dbReference type="Pfam" id="PF04185">
    <property type="entry name" value="Phosphoesterase"/>
    <property type="match status" value="1"/>
</dbReference>
<evidence type="ECO:0000256" key="1">
    <source>
        <dbReference type="ARBA" id="ARBA00022801"/>
    </source>
</evidence>
<dbReference type="OMA" id="AYNVVPF"/>
<protein>
    <submittedName>
        <fullName evidence="3">Phosphoesterase</fullName>
    </submittedName>
</protein>
<organism evidence="3 4">
    <name type="scientific">Metallosphaera sedula</name>
    <dbReference type="NCBI Taxonomy" id="43687"/>
    <lineage>
        <taxon>Archaea</taxon>
        <taxon>Thermoproteota</taxon>
        <taxon>Thermoprotei</taxon>
        <taxon>Sulfolobales</taxon>
        <taxon>Sulfolobaceae</taxon>
        <taxon>Metallosphaera</taxon>
    </lineage>
</organism>
<dbReference type="GeneID" id="91755505"/>
<evidence type="ECO:0000313" key="3">
    <source>
        <dbReference type="EMBL" id="AIM27186.1"/>
    </source>
</evidence>
<dbReference type="SUPFAM" id="SSF53649">
    <property type="entry name" value="Alkaline phosphatase-like"/>
    <property type="match status" value="1"/>
</dbReference>
<dbReference type="InterPro" id="IPR007312">
    <property type="entry name" value="Phosphoesterase"/>
</dbReference>
<sequence length="451" mass="51018" precursor="true">MRLVSVALFLVLLPSLHVVSNVTTQTGTATPIKHVIIVIDENHSFDNLFGVYPFGVPPIVNNVTCSVMRPVNLVDGPGKLMQIDVPWIPGIPLYTHPFYINSSTPPDPIEGYTTYHEDYWYATQDGFPLFSGPQSMGYFSYEQVGVLWDYAEEYVLFDNYYSPVLDVTEPNRIAYLVGFPPSFHNDEASGIYSFNETIMYQLTAHNISWGYFVYDLEGIPWPISTLKGVSGNFYNLSVFYQDLQDGNLPSVSWVMFLGGETGKYDMHPPDNVTVGAIAFSQVVNAVMRSRYWNSTAIFFTFDEGGGYYDQVTPPFVNGTSLGQRIPLLVISPYAKEAYVDNYTVSGYTLLAFVDYNWKLPWLTPWVQNSDLQGLLNAFDFSAIRSPIILTPSNWTYPVPLQYPVKYGYVATVNHQVDPSLYSFSFPVYIFVILFVLVAVVMVKRRRSRKVS</sequence>
<reference evidence="3 4" key="1">
    <citation type="journal article" date="2014" name="J. Bacteriol.">
        <title>Role of an Archaeal PitA Transporter in the Copper and Arsenic Resistance of Metallosphaera sedula, an Extreme Thermoacidophile.</title>
        <authorList>
            <person name="McCarthy S."/>
            <person name="Ai C."/>
            <person name="Wheaton G."/>
            <person name="Tevatia R."/>
            <person name="Eckrich V."/>
            <person name="Kelly R."/>
            <person name="Blum P."/>
        </authorList>
    </citation>
    <scope>NUCLEOTIDE SEQUENCE [LARGE SCALE GENOMIC DNA]</scope>
    <source>
        <strain evidence="3 4">CuR1</strain>
    </source>
</reference>
<dbReference type="RefSeq" id="WP_012020987.1">
    <property type="nucleotide sequence ID" value="NZ_AP019770.1"/>
</dbReference>
<dbReference type="GO" id="GO:0042578">
    <property type="term" value="F:phosphoric ester hydrolase activity"/>
    <property type="evidence" value="ECO:0007669"/>
    <property type="project" value="UniProtKB-ARBA"/>
</dbReference>
<keyword evidence="2" id="KW-0812">Transmembrane</keyword>
<dbReference type="Proteomes" id="UP000029084">
    <property type="component" value="Chromosome"/>
</dbReference>
<dbReference type="AlphaFoldDB" id="A0A088E4F1"/>
<name>A0A088E4F1_9CREN</name>
<evidence type="ECO:0000256" key="2">
    <source>
        <dbReference type="SAM" id="Phobius"/>
    </source>
</evidence>
<dbReference type="Gene3D" id="3.40.720.10">
    <property type="entry name" value="Alkaline Phosphatase, subunit A"/>
    <property type="match status" value="2"/>
</dbReference>